<sequence>MHPVILFDGDCLFCHASAHWIAARDRQAVFRFAAQQSAVGQALLAKQEMSAGDSVVLIENGCCYVKSDAVLRIGRRLAWPWNWLAASGFLIPRLLRDHIYDTVANHRHRLTLKRDHCQLPPPELRSRFLDEWPLW</sequence>
<evidence type="ECO:0000313" key="1">
    <source>
        <dbReference type="EMBL" id="AWO76255.1"/>
    </source>
</evidence>
<reference evidence="2" key="1">
    <citation type="submission" date="2018-02" db="EMBL/GenBank/DDBJ databases">
        <title>The complete genome of bacterial strain SGAirxxxx.</title>
        <authorList>
            <person name="Schuster S.C."/>
        </authorList>
    </citation>
    <scope>NUCLEOTIDE SEQUENCE [LARGE SCALE GENOMIC DNA]</scope>
    <source>
        <strain evidence="2">SGAir0734</strain>
    </source>
</reference>
<evidence type="ECO:0000313" key="2">
    <source>
        <dbReference type="Proteomes" id="UP000246996"/>
    </source>
</evidence>
<dbReference type="PANTHER" id="PTHR33639">
    <property type="entry name" value="THIOL-DISULFIDE OXIDOREDUCTASE DCC"/>
    <property type="match status" value="1"/>
</dbReference>
<dbReference type="RefSeq" id="WP_011230991.1">
    <property type="nucleotide sequence ID" value="NZ_CP017071.1"/>
</dbReference>
<gene>
    <name evidence="1" type="ORF">C1N76_18290</name>
</gene>
<accession>A0A1C3D458</accession>
<organism evidence="1 2">
    <name type="scientific">Geobacillus thermoleovorans</name>
    <name type="common">Bacillus thermoleovorans</name>
    <dbReference type="NCBI Taxonomy" id="33941"/>
    <lineage>
        <taxon>Bacteria</taxon>
        <taxon>Bacillati</taxon>
        <taxon>Bacillota</taxon>
        <taxon>Bacilli</taxon>
        <taxon>Bacillales</taxon>
        <taxon>Anoxybacillaceae</taxon>
        <taxon>Geobacillus</taxon>
        <taxon>Geobacillus thermoleovorans group</taxon>
    </lineage>
</organism>
<dbReference type="PANTHER" id="PTHR33639:SF2">
    <property type="entry name" value="DUF393 DOMAIN-CONTAINING PROTEIN"/>
    <property type="match status" value="1"/>
</dbReference>
<dbReference type="InterPro" id="IPR052927">
    <property type="entry name" value="DCC_oxidoreductase"/>
</dbReference>
<dbReference type="EMBL" id="CP027303">
    <property type="protein sequence ID" value="AWO76255.1"/>
    <property type="molecule type" value="Genomic_DNA"/>
</dbReference>
<name>A0A1C3D458_GEOTH</name>
<dbReference type="Pfam" id="PF04134">
    <property type="entry name" value="DCC1-like"/>
    <property type="match status" value="1"/>
</dbReference>
<protein>
    <submittedName>
        <fullName evidence="1">DUF393 domain-containing protein</fullName>
    </submittedName>
</protein>
<dbReference type="GO" id="GO:0015035">
    <property type="term" value="F:protein-disulfide reductase activity"/>
    <property type="evidence" value="ECO:0007669"/>
    <property type="project" value="InterPro"/>
</dbReference>
<dbReference type="InterPro" id="IPR007263">
    <property type="entry name" value="DCC1-like"/>
</dbReference>
<dbReference type="AlphaFoldDB" id="A0A1C3D458"/>
<proteinExistence type="predicted"/>
<dbReference type="Proteomes" id="UP000246996">
    <property type="component" value="Chromosome"/>
</dbReference>